<evidence type="ECO:0000313" key="3">
    <source>
        <dbReference type="EMBL" id="NDK37675.1"/>
    </source>
</evidence>
<protein>
    <submittedName>
        <fullName evidence="3">Uncharacterized protein</fullName>
    </submittedName>
</protein>
<evidence type="ECO:0000313" key="4">
    <source>
        <dbReference type="Proteomes" id="UP001429354"/>
    </source>
</evidence>
<feature type="compositionally biased region" description="Low complexity" evidence="1">
    <location>
        <begin position="159"/>
        <end position="174"/>
    </location>
</feature>
<feature type="compositionally biased region" description="Pro residues" evidence="1">
    <location>
        <begin position="186"/>
        <end position="197"/>
    </location>
</feature>
<evidence type="ECO:0000256" key="1">
    <source>
        <dbReference type="SAM" id="MobiDB-lite"/>
    </source>
</evidence>
<organism evidence="3 4">
    <name type="scientific">Pseudoxanthomonas gei</name>
    <dbReference type="NCBI Taxonomy" id="1383030"/>
    <lineage>
        <taxon>Bacteria</taxon>
        <taxon>Pseudomonadati</taxon>
        <taxon>Pseudomonadota</taxon>
        <taxon>Gammaproteobacteria</taxon>
        <taxon>Lysobacterales</taxon>
        <taxon>Lysobacteraceae</taxon>
        <taxon>Pseudoxanthomonas</taxon>
    </lineage>
</organism>
<proteinExistence type="predicted"/>
<feature type="region of interest" description="Disordered" evidence="1">
    <location>
        <begin position="97"/>
        <end position="200"/>
    </location>
</feature>
<name>A0ABX0AAT5_9GAMM</name>
<feature type="compositionally biased region" description="Low complexity" evidence="1">
    <location>
        <begin position="231"/>
        <end position="242"/>
    </location>
</feature>
<keyword evidence="2" id="KW-0472">Membrane</keyword>
<accession>A0ABX0AAT5</accession>
<feature type="region of interest" description="Disordered" evidence="1">
    <location>
        <begin position="231"/>
        <end position="271"/>
    </location>
</feature>
<dbReference type="Proteomes" id="UP001429354">
    <property type="component" value="Unassembled WGS sequence"/>
</dbReference>
<keyword evidence="4" id="KW-1185">Reference proteome</keyword>
<dbReference type="EMBL" id="QOVG01000001">
    <property type="protein sequence ID" value="NDK37675.1"/>
    <property type="molecule type" value="Genomic_DNA"/>
</dbReference>
<evidence type="ECO:0000256" key="2">
    <source>
        <dbReference type="SAM" id="Phobius"/>
    </source>
</evidence>
<gene>
    <name evidence="3" type="ORF">DT603_02295</name>
</gene>
<dbReference type="RefSeq" id="WP_162348214.1">
    <property type="nucleotide sequence ID" value="NZ_QOVG01000001.1"/>
</dbReference>
<keyword evidence="2" id="KW-1133">Transmembrane helix</keyword>
<comment type="caution">
    <text evidence="3">The sequence shown here is derived from an EMBL/GenBank/DDBJ whole genome shotgun (WGS) entry which is preliminary data.</text>
</comment>
<feature type="compositionally biased region" description="Basic and acidic residues" evidence="1">
    <location>
        <begin position="243"/>
        <end position="266"/>
    </location>
</feature>
<feature type="transmembrane region" description="Helical" evidence="2">
    <location>
        <begin position="57"/>
        <end position="77"/>
    </location>
</feature>
<feature type="compositionally biased region" description="Pro residues" evidence="1">
    <location>
        <begin position="137"/>
        <end position="152"/>
    </location>
</feature>
<sequence>MKTIPDNALTPEERELAVLLNRQGPHGEPSAALDSRILGAAHAAVTRHAARKPKPRWPVAMGLAASVVFAVGIAWQLRPVQQSVTLSEAPAAYPAGETSAAAASDSGMDRAQPTPAANEAVVADSAASVATASAEVVPPPAAPNPKPQPMPAPARGRQPRPTTQTSAPPASPAGGSPGRYSAGISPPAPPPPAPAAPMAPAAAAEPVPAFVADAQADAFARQQAAAVQGATRSSNAAAAKQAAPREEARAAAARDMEQSRELDRVEVSGSRLKRTDLQVPVSEDAQLAVDDWLERVRTRYGLGDAGAARQSLLLFVRDHPEEPVPEDLEPLLDK</sequence>
<reference evidence="3 4" key="1">
    <citation type="submission" date="2018-07" db="EMBL/GenBank/DDBJ databases">
        <title>Whole genome Sequencing of Pseudoxanthomonas gei KCTC 32298 (T).</title>
        <authorList>
            <person name="Kumar S."/>
            <person name="Bansal K."/>
            <person name="Kaur A."/>
            <person name="Patil P."/>
            <person name="Sharma S."/>
            <person name="Patil P.B."/>
        </authorList>
    </citation>
    <scope>NUCLEOTIDE SEQUENCE [LARGE SCALE GENOMIC DNA]</scope>
    <source>
        <strain evidence="3 4">KCTC 32298</strain>
    </source>
</reference>
<feature type="compositionally biased region" description="Low complexity" evidence="1">
    <location>
        <begin position="115"/>
        <end position="136"/>
    </location>
</feature>
<keyword evidence="2" id="KW-0812">Transmembrane</keyword>